<dbReference type="RefSeq" id="WP_186631172.1">
    <property type="nucleotide sequence ID" value="NZ_JACOAF010000001.1"/>
</dbReference>
<feature type="transmembrane region" description="Helical" evidence="1">
    <location>
        <begin position="276"/>
        <end position="298"/>
    </location>
</feature>
<dbReference type="EMBL" id="JACOAF010000001">
    <property type="protein sequence ID" value="MBC3538119.1"/>
    <property type="molecule type" value="Genomic_DNA"/>
</dbReference>
<accession>A0ABR6VML3</accession>
<feature type="transmembrane region" description="Helical" evidence="1">
    <location>
        <begin position="82"/>
        <end position="102"/>
    </location>
</feature>
<feature type="transmembrane region" description="Helical" evidence="1">
    <location>
        <begin position="12"/>
        <end position="28"/>
    </location>
</feature>
<dbReference type="Proteomes" id="UP000659698">
    <property type="component" value="Unassembled WGS sequence"/>
</dbReference>
<keyword evidence="3" id="KW-0012">Acyltransferase</keyword>
<feature type="transmembrane region" description="Helical" evidence="1">
    <location>
        <begin position="214"/>
        <end position="234"/>
    </location>
</feature>
<dbReference type="InterPro" id="IPR002656">
    <property type="entry name" value="Acyl_transf_3_dom"/>
</dbReference>
<keyword evidence="4" id="KW-1185">Reference proteome</keyword>
<feature type="domain" description="Acyltransferase 3" evidence="2">
    <location>
        <begin position="9"/>
        <end position="323"/>
    </location>
</feature>
<name>A0ABR6VML3_9BACT</name>
<feature type="transmembrane region" description="Helical" evidence="1">
    <location>
        <begin position="185"/>
        <end position="202"/>
    </location>
</feature>
<keyword evidence="1" id="KW-1133">Transmembrane helix</keyword>
<feature type="transmembrane region" description="Helical" evidence="1">
    <location>
        <begin position="131"/>
        <end position="151"/>
    </location>
</feature>
<protein>
    <submittedName>
        <fullName evidence="3">Acyltransferase</fullName>
    </submittedName>
</protein>
<reference evidence="3 4" key="1">
    <citation type="journal article" date="2019" name="Int. J. Syst. Evol. Microbiol.">
        <title>Rufibacter sediminis sp. nov., isolated from freshwater lake sediment.</title>
        <authorList>
            <person name="Qu J.H."/>
            <person name="Zhang L.J."/>
            <person name="Fu Y.H."/>
            <person name="Li H.F."/>
        </authorList>
    </citation>
    <scope>NUCLEOTIDE SEQUENCE [LARGE SCALE GENOMIC DNA]</scope>
    <source>
        <strain evidence="3 4">H-1</strain>
    </source>
</reference>
<feature type="transmembrane region" description="Helical" evidence="1">
    <location>
        <begin position="158"/>
        <end position="179"/>
    </location>
</feature>
<gene>
    <name evidence="3" type="ORF">H7U12_00405</name>
</gene>
<proteinExistence type="predicted"/>
<organism evidence="3 4">
    <name type="scientific">Rufibacter sediminis</name>
    <dbReference type="NCBI Taxonomy" id="2762756"/>
    <lineage>
        <taxon>Bacteria</taxon>
        <taxon>Pseudomonadati</taxon>
        <taxon>Bacteroidota</taxon>
        <taxon>Cytophagia</taxon>
        <taxon>Cytophagales</taxon>
        <taxon>Hymenobacteraceae</taxon>
        <taxon>Rufibacter</taxon>
    </lineage>
</organism>
<feature type="transmembrane region" description="Helical" evidence="1">
    <location>
        <begin position="246"/>
        <end position="267"/>
    </location>
</feature>
<feature type="transmembrane region" description="Helical" evidence="1">
    <location>
        <begin position="304"/>
        <end position="326"/>
    </location>
</feature>
<evidence type="ECO:0000256" key="1">
    <source>
        <dbReference type="SAM" id="Phobius"/>
    </source>
</evidence>
<dbReference type="PANTHER" id="PTHR23028:SF53">
    <property type="entry name" value="ACYL_TRANSF_3 DOMAIN-CONTAINING PROTEIN"/>
    <property type="match status" value="1"/>
</dbReference>
<dbReference type="GO" id="GO:0016746">
    <property type="term" value="F:acyltransferase activity"/>
    <property type="evidence" value="ECO:0007669"/>
    <property type="project" value="UniProtKB-KW"/>
</dbReference>
<keyword evidence="1" id="KW-0472">Membrane</keyword>
<evidence type="ECO:0000313" key="4">
    <source>
        <dbReference type="Proteomes" id="UP000659698"/>
    </source>
</evidence>
<comment type="caution">
    <text evidence="3">The sequence shown here is derived from an EMBL/GenBank/DDBJ whole genome shotgun (WGS) entry which is preliminary data.</text>
</comment>
<keyword evidence="3" id="KW-0808">Transferase</keyword>
<dbReference type="Pfam" id="PF01757">
    <property type="entry name" value="Acyl_transf_3"/>
    <property type="match status" value="1"/>
</dbReference>
<sequence length="350" mass="38954">MQTPSSRLEFLDFLRFIAAFAVMLQHTLESKSPAFATFSTHYFQFGVFGVTLFFLTSGFIIPVSLEKAKSLKSFWISRMFRLFPLYLTSILVSLVLIYLGWIEGSLPTAGSLLANVIMLAKFLGQPLIQGLYWTLNLEMVFYLAVTVLFITGLLRRSVLLAVAALGFALLVGVVGTQVLHLLESGWGLCFQLATMFVGTVFYRYMTGQVTGKSWGLILFAAIGVLFAITYANLYQKDIPSELGTRSFWPVTNAFFLAYALFTSCFLLRERSYPKPLLFLGIISYSLYLVQATVLAILLPHLSNVFVAAPVGIAATVFVSYFTYTFIEKPFVKLGRKLSGSKVPTVSPHNN</sequence>
<feature type="transmembrane region" description="Helical" evidence="1">
    <location>
        <begin position="40"/>
        <end position="61"/>
    </location>
</feature>
<keyword evidence="1" id="KW-0812">Transmembrane</keyword>
<evidence type="ECO:0000259" key="2">
    <source>
        <dbReference type="Pfam" id="PF01757"/>
    </source>
</evidence>
<dbReference type="InterPro" id="IPR050879">
    <property type="entry name" value="Acyltransferase_3"/>
</dbReference>
<evidence type="ECO:0000313" key="3">
    <source>
        <dbReference type="EMBL" id="MBC3538119.1"/>
    </source>
</evidence>
<dbReference type="PANTHER" id="PTHR23028">
    <property type="entry name" value="ACETYLTRANSFERASE"/>
    <property type="match status" value="1"/>
</dbReference>